<sequence length="149" mass="17767">MQQLTKEDKIEKKDFTLKLLKNHLPYGEIQEILKEKYGSGMSNRDLGIMRKELNDQIIPKNLETYQEAFIKFYESVLSLKSSIDDREILDEINEYHDFYYETRKELTIKNLPKDLRNSKVVKSISESLDELKNGDYVFFEDFKKKISIK</sequence>
<name>A0AC61ZTX9_9ARCH</name>
<evidence type="ECO:0000313" key="1">
    <source>
        <dbReference type="EMBL" id="XDF89271.1"/>
    </source>
</evidence>
<dbReference type="EMBL" id="CP042905">
    <property type="protein sequence ID" value="XDF89271.1"/>
    <property type="molecule type" value="Genomic_DNA"/>
</dbReference>
<evidence type="ECO:0000313" key="2">
    <source>
        <dbReference type="Proteomes" id="UP000321408"/>
    </source>
</evidence>
<dbReference type="Proteomes" id="UP000321408">
    <property type="component" value="Chromosome"/>
</dbReference>
<gene>
    <name evidence="1" type="ORF">DSAG12_04195</name>
</gene>
<organism evidence="1 2">
    <name type="scientific">Promethearchaeum syntrophicum</name>
    <dbReference type="NCBI Taxonomy" id="2594042"/>
    <lineage>
        <taxon>Archaea</taxon>
        <taxon>Promethearchaeati</taxon>
        <taxon>Promethearchaeota</taxon>
        <taxon>Promethearchaeia</taxon>
        <taxon>Promethearchaeales</taxon>
        <taxon>Promethearchaeaceae</taxon>
        <taxon>Promethearchaeum</taxon>
    </lineage>
</organism>
<reference evidence="1 2" key="1">
    <citation type="journal article" date="2020" name="Nature">
        <title>Isolation of an archaeon at the prokaryote-eukaryote interface.</title>
        <authorList>
            <person name="Imachi H."/>
            <person name="Nobu M.K."/>
            <person name="Nakahara N."/>
            <person name="Morono Y."/>
            <person name="Ogawara M."/>
            <person name="Takaki Y."/>
            <person name="Takano Y."/>
            <person name="Uematsu K."/>
            <person name="Ikuta T."/>
            <person name="Ito M."/>
            <person name="Matsui Y."/>
            <person name="Miyazaki M."/>
            <person name="Murata K."/>
            <person name="Saito Y."/>
            <person name="Sakai S."/>
            <person name="Song C."/>
            <person name="Tasumi E."/>
            <person name="Yamanaka Y."/>
            <person name="Yamaguchi T."/>
            <person name="Kamagata Y."/>
            <person name="Tamaki H."/>
            <person name="Takai K."/>
        </authorList>
    </citation>
    <scope>NUCLEOTIDE SEQUENCE [LARGE SCALE GENOMIC DNA]</scope>
    <source>
        <strain evidence="1 2">MK-D1</strain>
    </source>
</reference>
<protein>
    <submittedName>
        <fullName evidence="1">Uncharacterized protein</fullName>
    </submittedName>
</protein>
<accession>A0AC61ZTX9</accession>
<keyword evidence="2" id="KW-1185">Reference proteome</keyword>
<proteinExistence type="predicted"/>
<reference evidence="1 2" key="2">
    <citation type="journal article" date="2024" name="Int. J. Syst. Evol. Microbiol.">
        <title>Promethearchaeum syntrophicum gen. nov., sp. nov., an anaerobic, obligately syntrophic archaeon, the first isolate of the lineage 'Asgard' archaea, and proposal of the new archaeal phylum Promethearchaeota phyl. nov. and kingdom Promethearchaeati regn. nov.</title>
        <authorList>
            <person name="Imachi H."/>
            <person name="Nobu M.K."/>
            <person name="Kato S."/>
            <person name="Takaki Y."/>
            <person name="Miyazaki M."/>
            <person name="Miyata M."/>
            <person name="Ogawara M."/>
            <person name="Saito Y."/>
            <person name="Sakai S."/>
            <person name="Tahara Y.O."/>
            <person name="Takano Y."/>
            <person name="Tasumi E."/>
            <person name="Uematsu K."/>
            <person name="Yoshimura T."/>
            <person name="Itoh T."/>
            <person name="Ohkuma M."/>
            <person name="Takai K."/>
        </authorList>
    </citation>
    <scope>NUCLEOTIDE SEQUENCE [LARGE SCALE GENOMIC DNA]</scope>
    <source>
        <strain evidence="1 2">MK-D1</strain>
    </source>
</reference>